<dbReference type="InterPro" id="IPR002611">
    <property type="entry name" value="IstB_ATP-bd"/>
</dbReference>
<dbReference type="SUPFAM" id="SSF52540">
    <property type="entry name" value="P-loop containing nucleoside triphosphate hydrolases"/>
    <property type="match status" value="1"/>
</dbReference>
<dbReference type="PIRSF" id="PIRSF003073">
    <property type="entry name" value="DNAC_TnpB_IstB"/>
    <property type="match status" value="1"/>
</dbReference>
<dbReference type="GO" id="GO:0005524">
    <property type="term" value="F:ATP binding"/>
    <property type="evidence" value="ECO:0007669"/>
    <property type="project" value="UniProtKB-KW"/>
</dbReference>
<dbReference type="Gene3D" id="3.40.50.300">
    <property type="entry name" value="P-loop containing nucleotide triphosphate hydrolases"/>
    <property type="match status" value="1"/>
</dbReference>
<keyword evidence="1" id="KW-0547">Nucleotide-binding</keyword>
<accession>A0A0H5QG26</accession>
<dbReference type="PANTHER" id="PTHR30050">
    <property type="entry name" value="CHROMOSOMAL REPLICATION INITIATOR PROTEIN DNAA"/>
    <property type="match status" value="1"/>
</dbReference>
<dbReference type="InterPro" id="IPR027417">
    <property type="entry name" value="P-loop_NTPase"/>
</dbReference>
<proteinExistence type="predicted"/>
<dbReference type="EMBL" id="LN853068">
    <property type="protein sequence ID" value="CRY94977.1"/>
    <property type="molecule type" value="Genomic_DNA"/>
</dbReference>
<feature type="domain" description="IstB-like ATP-binding" evidence="3">
    <location>
        <begin position="9"/>
        <end position="242"/>
    </location>
</feature>
<protein>
    <recommendedName>
        <fullName evidence="3">IstB-like ATP-binding domain-containing protein</fullName>
    </recommendedName>
</protein>
<dbReference type="InterPro" id="IPR028350">
    <property type="entry name" value="DNAC/IstB-like"/>
</dbReference>
<dbReference type="Pfam" id="PF01695">
    <property type="entry name" value="IstB_IS21"/>
    <property type="match status" value="1"/>
</dbReference>
<dbReference type="NCBIfam" id="NF038214">
    <property type="entry name" value="IS21_help_AAA"/>
    <property type="match status" value="1"/>
</dbReference>
<evidence type="ECO:0000313" key="4">
    <source>
        <dbReference type="EMBL" id="CRY94977.1"/>
    </source>
</evidence>
<reference evidence="4" key="1">
    <citation type="submission" date="2015-06" db="EMBL/GenBank/DDBJ databases">
        <authorList>
            <person name="Joergensen T."/>
        </authorList>
    </citation>
    <scope>NUCLEOTIDE SEQUENCE</scope>
    <source>
        <strain evidence="4">RGRH0422</strain>
    </source>
</reference>
<reference evidence="4" key="2">
    <citation type="submission" date="2015-07" db="EMBL/GenBank/DDBJ databases">
        <title>Plasmids, circular viruses and viroids from rat gut.</title>
        <authorList>
            <person name="Jorgensen T.J."/>
            <person name="Hansen M.A."/>
            <person name="Xu Z."/>
            <person name="Tabak M.A."/>
            <person name="Sorensen S.J."/>
            <person name="Hansen L.H."/>
        </authorList>
    </citation>
    <scope>NUCLEOTIDE SEQUENCE</scope>
    <source>
        <strain evidence="4">RGRH0422</strain>
    </source>
</reference>
<evidence type="ECO:0000256" key="1">
    <source>
        <dbReference type="ARBA" id="ARBA00022741"/>
    </source>
</evidence>
<dbReference type="CDD" id="cd00009">
    <property type="entry name" value="AAA"/>
    <property type="match status" value="1"/>
</dbReference>
<dbReference type="PANTHER" id="PTHR30050:SF4">
    <property type="entry name" value="ATP-BINDING PROTEIN RV3427C IN INSERTION SEQUENCE-RELATED"/>
    <property type="match status" value="1"/>
</dbReference>
<dbReference type="GO" id="GO:0006260">
    <property type="term" value="P:DNA replication"/>
    <property type="evidence" value="ECO:0007669"/>
    <property type="project" value="TreeGrafter"/>
</dbReference>
<organism evidence="4">
    <name type="scientific">uncultured prokaryote</name>
    <dbReference type="NCBI Taxonomy" id="198431"/>
    <lineage>
        <taxon>unclassified sequences</taxon>
        <taxon>environmental samples</taxon>
    </lineage>
</organism>
<dbReference type="AlphaFoldDB" id="A0A0H5QG26"/>
<keyword evidence="2" id="KW-0067">ATP-binding</keyword>
<dbReference type="InterPro" id="IPR047661">
    <property type="entry name" value="IstB"/>
</dbReference>
<sequence length="243" mass="27710">MNLQETIIQLNELKLRGMSSSFEAMTSLPVQNRPSLEVAISKMVDAEVQDRRDRKTAMYLKISKLRYTALLEDVICGTDRNFTKDDLAAIADCAFIRRHENLLIQGKCGCGKSFLACALGRQACMLGYRTLYLNMNSFVEKVALSKLDGSYLKMITNLEKYDLLIWDDFGLQPMDDKTRLAMLQILEERYERKSVIIASQLPIAKWYDYIGDPTLADAIMDRLVANASKIELKGDSMRQKLKK</sequence>
<evidence type="ECO:0000259" key="3">
    <source>
        <dbReference type="Pfam" id="PF01695"/>
    </source>
</evidence>
<name>A0A0H5QG26_9ZZZZ</name>
<evidence type="ECO:0000256" key="2">
    <source>
        <dbReference type="ARBA" id="ARBA00022840"/>
    </source>
</evidence>